<dbReference type="InterPro" id="IPR051448">
    <property type="entry name" value="CdaR-like_regulators"/>
</dbReference>
<dbReference type="PANTHER" id="PTHR33744:SF7">
    <property type="entry name" value="PUCR FAMILY TRANSCRIPTIONAL REGULATOR"/>
    <property type="match status" value="1"/>
</dbReference>
<feature type="domain" description="Purine catabolism PurC-like" evidence="1">
    <location>
        <begin position="7"/>
        <end position="127"/>
    </location>
</feature>
<dbReference type="Proteomes" id="UP000649289">
    <property type="component" value="Unassembled WGS sequence"/>
</dbReference>
<protein>
    <submittedName>
        <fullName evidence="3">PucR family transcriptional regulator</fullName>
    </submittedName>
</protein>
<keyword evidence="4" id="KW-1185">Reference proteome</keyword>
<dbReference type="Pfam" id="PF13556">
    <property type="entry name" value="HTH_30"/>
    <property type="match status" value="1"/>
</dbReference>
<dbReference type="InterPro" id="IPR012914">
    <property type="entry name" value="PucR_dom"/>
</dbReference>
<dbReference type="Gene3D" id="1.10.10.2840">
    <property type="entry name" value="PucR C-terminal helix-turn-helix domain"/>
    <property type="match status" value="1"/>
</dbReference>
<evidence type="ECO:0000259" key="2">
    <source>
        <dbReference type="Pfam" id="PF13556"/>
    </source>
</evidence>
<gene>
    <name evidence="3" type="ORF">IEZ25_16980</name>
</gene>
<evidence type="ECO:0000313" key="3">
    <source>
        <dbReference type="EMBL" id="MBD3916313.1"/>
    </source>
</evidence>
<organism evidence="3 4">
    <name type="scientific">Nocardioides hwasunensis</name>
    <dbReference type="NCBI Taxonomy" id="397258"/>
    <lineage>
        <taxon>Bacteria</taxon>
        <taxon>Bacillati</taxon>
        <taxon>Actinomycetota</taxon>
        <taxon>Actinomycetes</taxon>
        <taxon>Propionibacteriales</taxon>
        <taxon>Nocardioidaceae</taxon>
        <taxon>Nocardioides</taxon>
    </lineage>
</organism>
<reference evidence="3 4" key="1">
    <citation type="submission" date="2020-09" db="EMBL/GenBank/DDBJ databases">
        <title>novel species in genus Nocardioides.</title>
        <authorList>
            <person name="Zhang G."/>
        </authorList>
    </citation>
    <scope>NUCLEOTIDE SEQUENCE [LARGE SCALE GENOMIC DNA]</scope>
    <source>
        <strain evidence="3 4">19197</strain>
    </source>
</reference>
<proteinExistence type="predicted"/>
<dbReference type="EMBL" id="JACXYY010000007">
    <property type="protein sequence ID" value="MBD3916313.1"/>
    <property type="molecule type" value="Genomic_DNA"/>
</dbReference>
<dbReference type="Pfam" id="PF07905">
    <property type="entry name" value="PucR"/>
    <property type="match status" value="1"/>
</dbReference>
<dbReference type="InterPro" id="IPR042070">
    <property type="entry name" value="PucR_C-HTH_sf"/>
</dbReference>
<evidence type="ECO:0000313" key="4">
    <source>
        <dbReference type="Proteomes" id="UP000649289"/>
    </source>
</evidence>
<evidence type="ECO:0000259" key="1">
    <source>
        <dbReference type="Pfam" id="PF07905"/>
    </source>
</evidence>
<accession>A0ABR8MJY2</accession>
<dbReference type="PANTHER" id="PTHR33744">
    <property type="entry name" value="CARBOHYDRATE DIACID REGULATOR"/>
    <property type="match status" value="1"/>
</dbReference>
<feature type="domain" description="PucR C-terminal helix-turn-helix" evidence="2">
    <location>
        <begin position="441"/>
        <end position="498"/>
    </location>
</feature>
<comment type="caution">
    <text evidence="3">The sequence shown here is derived from an EMBL/GenBank/DDBJ whole genome shotgun (WGS) entry which is preliminary data.</text>
</comment>
<dbReference type="RefSeq" id="WP_191200637.1">
    <property type="nucleotide sequence ID" value="NZ_BAAAPA010000001.1"/>
</dbReference>
<dbReference type="InterPro" id="IPR025736">
    <property type="entry name" value="PucR_C-HTH_dom"/>
</dbReference>
<sequence>MLVPLSEVLDLPSFRAAGARVLTGDPEAVLVRWVHSSEVFEMGSLLAGGEVLLTTGLGLHGRTADNLGAYVEQLADAGLAALALELGRTFFEVPEPMLDAARRRGLTVLGLTQVVPFERMVEDFHELVVRRRAHVDGGIAWSDLAQVVIDGRGLRALLDEVSRAAGCEVELRDRADQLVERSGIASVREEAGVVEPVRGASGEMGRLHLLGAVTRQRKRLAGQAAVAIALELSRAGSLGQRPSPGQSLVSDLCAAASMPGGEVVRRLTDLGWPATDERGWQPLAIGVEPGTALTDVVPAVEHALRPGSGPVLAGVAGSRVVAVVRGWPGPTQARAGLAAAQAGLTRQLAVVSGRSEAAALPALVVAGPPVGDPAELGRCLGTARELLELARRTGRRDGVLLARDLAAPHLLATTGPAAWADLAAEQVGALVDHDRLHRTELLRTLDAYLAHGASKAAAASVLGIRRQSLYDRLARIERLLGVELDDRDHLLGLQLGILAWRLRTGIDPGVGFGG</sequence>
<name>A0ABR8MJY2_9ACTN</name>